<dbReference type="NCBIfam" id="TIGR01782">
    <property type="entry name" value="TonB-Xanth-Caul"/>
    <property type="match status" value="1"/>
</dbReference>
<dbReference type="OrthoDB" id="8727862at2"/>
<keyword evidence="4" id="KW-0798">TonB box</keyword>
<evidence type="ECO:0000259" key="6">
    <source>
        <dbReference type="Pfam" id="PF00593"/>
    </source>
</evidence>
<dbReference type="InterPro" id="IPR000531">
    <property type="entry name" value="Beta-barrel_TonB"/>
</dbReference>
<dbReference type="AlphaFoldDB" id="A0A0U2PGV3"/>
<organism evidence="8 9">
    <name type="scientific">Lacimicrobium alkaliphilum</name>
    <dbReference type="NCBI Taxonomy" id="1526571"/>
    <lineage>
        <taxon>Bacteria</taxon>
        <taxon>Pseudomonadati</taxon>
        <taxon>Pseudomonadota</taxon>
        <taxon>Gammaproteobacteria</taxon>
        <taxon>Alteromonadales</taxon>
        <taxon>Alteromonadaceae</taxon>
        <taxon>Lacimicrobium</taxon>
    </lineage>
</organism>
<feature type="domain" description="TonB-dependent receptor plug" evidence="7">
    <location>
        <begin position="67"/>
        <end position="166"/>
    </location>
</feature>
<evidence type="ECO:0000256" key="3">
    <source>
        <dbReference type="ARBA" id="ARBA00023237"/>
    </source>
</evidence>
<gene>
    <name evidence="8" type="ORF">AT746_10665</name>
</gene>
<keyword evidence="2 4" id="KW-0472">Membrane</keyword>
<keyword evidence="9" id="KW-1185">Reference proteome</keyword>
<dbReference type="Gene3D" id="2.170.130.10">
    <property type="entry name" value="TonB-dependent receptor, plug domain"/>
    <property type="match status" value="1"/>
</dbReference>
<keyword evidence="3" id="KW-0998">Cell outer membrane</keyword>
<evidence type="ECO:0000313" key="9">
    <source>
        <dbReference type="Proteomes" id="UP000068447"/>
    </source>
</evidence>
<dbReference type="Pfam" id="PF07715">
    <property type="entry name" value="Plug"/>
    <property type="match status" value="1"/>
</dbReference>
<dbReference type="GO" id="GO:0009279">
    <property type="term" value="C:cell outer membrane"/>
    <property type="evidence" value="ECO:0007669"/>
    <property type="project" value="UniProtKB-SubCell"/>
</dbReference>
<dbReference type="InterPro" id="IPR012910">
    <property type="entry name" value="Plug_dom"/>
</dbReference>
<comment type="similarity">
    <text evidence="4">Belongs to the TonB-dependent receptor family.</text>
</comment>
<evidence type="ECO:0000259" key="7">
    <source>
        <dbReference type="Pfam" id="PF07715"/>
    </source>
</evidence>
<keyword evidence="5" id="KW-0732">Signal</keyword>
<evidence type="ECO:0000256" key="1">
    <source>
        <dbReference type="ARBA" id="ARBA00004442"/>
    </source>
</evidence>
<dbReference type="InterPro" id="IPR010104">
    <property type="entry name" value="TonB_rcpt_bac"/>
</dbReference>
<sequence>MKPKITTSPSKIAIALAIALTGSISSQAVAQQQNNNPSAEEQPQDSVETIEVRGMRSSIKESLHIKQNSVQVVDAIVAEDIGKFPDQNVAEALQRITGITITRNAGEGQNVTVRGLGGDYNVTTINGRRMASEHSSRDFNFDLIASELLGGVEVYKSPVANTQEGGIGSVINIKTRRPLDFDGFTFSASAEGIYEDRTEKVTPQASFLVSDTFLDNTFGALFTMVYSERTLRIDSYEGQGFYNANTEDADLTIRQDVDGNGEFDPYVDNEWGSIIPGYVRYGNKQDTRERIGGSLALQWLPDSDLEINFDSIFSSYETNGTESQISFVTYDESWTPGIPGVKEVGFAEEGIVDSMVLFGSGAMAELLNVSRPRITETYQVGVNAKWFMTDELSLSFDVAHSSAENENNGHNRYIVARGFVDEISIDASTDNLLPDVSLSPVLGTDTPFGAHYSYNDGTGIKDEVNEFRVDGRWQPLGADWITSIDFGINIGKQTKTTAANASRNPSAFSNAGAQLSSDEYADFSVDYSSVEDINGFELFRLPSSVIIDSDFSNFMDGEPGQHPSPWPRFDYDELFSFYESISPEAANQLVKATPRPNDSYDVSEQTTAVYAAVNIENEIFDLPFVLNLGVRMIETEVGSRGFSLNPDLVRFVAADPEEPEIIQFLDEVENYQELVEFEDSYKDVLPSINFKLNLTDELLFRATASKVITRPSIASLKAWSYLNISEREYHASNPGLEPLRANQGDLTLEWYFSDYGALTTALYVKDIETFSTQGRNGTTTIDGEEFEIQSYVNSDAGGEIKGIEIAYQQSFTDILPSPFDGLGVQLNYTYVDSGYEQVDETHEEYDFRVRDLPFRGMSKRSYNAVVYYEKGKIQARLAYNWRDKYLTNEDAWGGVRWQADYGQLDFSASYDVTEQVNLTVSATNLTNERGYAYIENEEQINYLYRAGRLINVGASYRF</sequence>
<evidence type="ECO:0000256" key="4">
    <source>
        <dbReference type="RuleBase" id="RU003357"/>
    </source>
</evidence>
<dbReference type="Pfam" id="PF00593">
    <property type="entry name" value="TonB_dep_Rec_b-barrel"/>
    <property type="match status" value="1"/>
</dbReference>
<proteinExistence type="inferred from homology"/>
<dbReference type="Proteomes" id="UP000068447">
    <property type="component" value="Chromosome"/>
</dbReference>
<feature type="signal peptide" evidence="5">
    <location>
        <begin position="1"/>
        <end position="30"/>
    </location>
</feature>
<feature type="domain" description="TonB-dependent receptor-like beta-barrel" evidence="6">
    <location>
        <begin position="450"/>
        <end position="925"/>
    </location>
</feature>
<dbReference type="SUPFAM" id="SSF56935">
    <property type="entry name" value="Porins"/>
    <property type="match status" value="1"/>
</dbReference>
<evidence type="ECO:0000256" key="2">
    <source>
        <dbReference type="ARBA" id="ARBA00023136"/>
    </source>
</evidence>
<evidence type="ECO:0000313" key="8">
    <source>
        <dbReference type="EMBL" id="ALS98685.1"/>
    </source>
</evidence>
<reference evidence="8 9" key="1">
    <citation type="submission" date="2015-12" db="EMBL/GenBank/DDBJ databases">
        <title>Complete genome of Lacimicrobium alkaliphilum KCTC 32984.</title>
        <authorList>
            <person name="Kim S.-G."/>
            <person name="Lee Y.-J."/>
        </authorList>
    </citation>
    <scope>NUCLEOTIDE SEQUENCE [LARGE SCALE GENOMIC DNA]</scope>
    <source>
        <strain evidence="8 9">YelD216</strain>
    </source>
</reference>
<dbReference type="CDD" id="cd01347">
    <property type="entry name" value="ligand_gated_channel"/>
    <property type="match status" value="1"/>
</dbReference>
<dbReference type="RefSeq" id="WP_062480141.1">
    <property type="nucleotide sequence ID" value="NZ_CP013650.1"/>
</dbReference>
<dbReference type="InterPro" id="IPR037066">
    <property type="entry name" value="Plug_dom_sf"/>
</dbReference>
<name>A0A0U2PGV3_9ALTE</name>
<dbReference type="PANTHER" id="PTHR40980">
    <property type="entry name" value="PLUG DOMAIN-CONTAINING PROTEIN"/>
    <property type="match status" value="1"/>
</dbReference>
<evidence type="ECO:0000256" key="5">
    <source>
        <dbReference type="SAM" id="SignalP"/>
    </source>
</evidence>
<dbReference type="InterPro" id="IPR036942">
    <property type="entry name" value="Beta-barrel_TonB_sf"/>
</dbReference>
<dbReference type="Gene3D" id="2.40.170.20">
    <property type="entry name" value="TonB-dependent receptor, beta-barrel domain"/>
    <property type="match status" value="1"/>
</dbReference>
<dbReference type="STRING" id="1526571.AT746_10665"/>
<feature type="chain" id="PRO_5006831755" evidence="5">
    <location>
        <begin position="31"/>
        <end position="958"/>
    </location>
</feature>
<dbReference type="KEGG" id="lal:AT746_10665"/>
<protein>
    <submittedName>
        <fullName evidence="8">Ligand-gated channel protein</fullName>
    </submittedName>
</protein>
<comment type="subcellular location">
    <subcellularLocation>
        <location evidence="1 4">Cell outer membrane</location>
    </subcellularLocation>
</comment>
<dbReference type="PANTHER" id="PTHR40980:SF3">
    <property type="entry name" value="TONB-DEPENDENT RECEPTOR-LIKE BETA-BARREL DOMAIN-CONTAINING PROTEIN"/>
    <property type="match status" value="1"/>
</dbReference>
<dbReference type="EMBL" id="CP013650">
    <property type="protein sequence ID" value="ALS98685.1"/>
    <property type="molecule type" value="Genomic_DNA"/>
</dbReference>
<accession>A0A0U2PGV3</accession>